<dbReference type="KEGG" id="sbat:G4Z16_18425"/>
<dbReference type="EMBL" id="CP048882">
    <property type="protein sequence ID" value="QPP08048.1"/>
    <property type="molecule type" value="Genomic_DNA"/>
</dbReference>
<dbReference type="Proteomes" id="UP000595046">
    <property type="component" value="Chromosome"/>
</dbReference>
<sequence length="47" mass="5051">MTSSAKWAYYGPGNLGICVAFGSLRECVESAVTGRVERDEGLWAGVR</sequence>
<evidence type="ECO:0000313" key="2">
    <source>
        <dbReference type="Proteomes" id="UP000595046"/>
    </source>
</evidence>
<proteinExistence type="predicted"/>
<evidence type="ECO:0000313" key="1">
    <source>
        <dbReference type="EMBL" id="QPP08048.1"/>
    </source>
</evidence>
<gene>
    <name evidence="1" type="ORF">G4Z16_18425</name>
</gene>
<organism evidence="1 2">
    <name type="scientific">Streptomyces bathyalis</name>
    <dbReference type="NCBI Taxonomy" id="2710756"/>
    <lineage>
        <taxon>Bacteria</taxon>
        <taxon>Bacillati</taxon>
        <taxon>Actinomycetota</taxon>
        <taxon>Actinomycetes</taxon>
        <taxon>Kitasatosporales</taxon>
        <taxon>Streptomycetaceae</taxon>
        <taxon>Streptomyces</taxon>
    </lineage>
</organism>
<reference evidence="2" key="1">
    <citation type="submission" date="2020-02" db="EMBL/GenBank/DDBJ databases">
        <title>Streptomyces sp. ASO4wet.</title>
        <authorList>
            <person name="Risdian C."/>
            <person name="Landwehr W."/>
            <person name="Schupp P."/>
            <person name="Wink J."/>
        </authorList>
    </citation>
    <scope>NUCLEOTIDE SEQUENCE [LARGE SCALE GENOMIC DNA]</scope>
    <source>
        <strain evidence="2">ASO4wet</strain>
    </source>
</reference>
<dbReference type="AlphaFoldDB" id="A0A7T1WRH2"/>
<protein>
    <submittedName>
        <fullName evidence="1">Uncharacterized protein</fullName>
    </submittedName>
</protein>
<accession>A0A7T1WRH2</accession>
<name>A0A7T1WRH2_9ACTN</name>
<keyword evidence="2" id="KW-1185">Reference proteome</keyword>